<dbReference type="AlphaFoldDB" id="A0A8H4MXZ5"/>
<keyword evidence="4" id="KW-1185">Reference proteome</keyword>
<evidence type="ECO:0000259" key="2">
    <source>
        <dbReference type="Pfam" id="PF24883"/>
    </source>
</evidence>
<evidence type="ECO:0000313" key="3">
    <source>
        <dbReference type="EMBL" id="KAF4303189.1"/>
    </source>
</evidence>
<comment type="caution">
    <text evidence="3">The sequence shown here is derived from an EMBL/GenBank/DDBJ whole genome shotgun (WGS) entry which is preliminary data.</text>
</comment>
<name>A0A8H4MXZ5_9PEZI</name>
<accession>A0A8H4MXZ5</accession>
<evidence type="ECO:0000313" key="4">
    <source>
        <dbReference type="Proteomes" id="UP000572817"/>
    </source>
</evidence>
<reference evidence="3" key="1">
    <citation type="submission" date="2020-04" db="EMBL/GenBank/DDBJ databases">
        <title>Genome Assembly and Annotation of Botryosphaeria dothidea sdau 11-99, a Latent Pathogen of Apple Fruit Ring Rot in China.</title>
        <authorList>
            <person name="Yu C."/>
            <person name="Diao Y."/>
            <person name="Lu Q."/>
            <person name="Zhao J."/>
            <person name="Cui S."/>
            <person name="Peng C."/>
            <person name="He B."/>
            <person name="Liu H."/>
        </authorList>
    </citation>
    <scope>NUCLEOTIDE SEQUENCE [LARGE SCALE GENOMIC DNA]</scope>
    <source>
        <strain evidence="3">Sdau11-99</strain>
    </source>
</reference>
<dbReference type="OrthoDB" id="3885310at2759"/>
<keyword evidence="1" id="KW-0677">Repeat</keyword>
<dbReference type="EMBL" id="WWBZ02000062">
    <property type="protein sequence ID" value="KAF4303189.1"/>
    <property type="molecule type" value="Genomic_DNA"/>
</dbReference>
<sequence>MHPALSESHELPFDVYENAFDWFFGLDEFEHWLQKDRLWQLRCVGGPGSGKTTLSALVVAQLQEKFKGRDEAVASIFLQDNVNHSKENDFYEAILNSVYLQLSTRHHDSQDLANYFYKSYGEARAHGQRPRHLLRKALSARLVMLEHAFLVVDDIDRCYEGSLLESELSRLQIHGLKIMTTSHVPLHASMATGECDTDAHKDDWYPQRCKVYWWCENCKDENYIICHSCKDEGHTCKTCGHAAFLAEPYDHIDLEISLPEPALSAFIAFSLESNHGDLALHTSNLDKPPVSPLGALIRKHNGGSYARTLVESIIRKAEGNIGFARLLLELVHEAHSIEEIESSAGGAGDRLPQRVVDYFDAGMEKIQERTDKAERDLGLKSISVAATCEDCCWKTFVEVRDELEDGNRNVEGPLASVRVVDDVIRAANGFLVQMRGEDQCVAPYNEYFSFYVRQNYNAALFWEHSLMKTHHSRKQSRTAEFAGMGKTNTAGAGKLLRMRKHIRAVSRLLKNKKEKVNLREYAGFKLKRRITGIF</sequence>
<dbReference type="Pfam" id="PF24883">
    <property type="entry name" value="NPHP3_N"/>
    <property type="match status" value="1"/>
</dbReference>
<protein>
    <recommendedName>
        <fullName evidence="2">Nephrocystin 3-like N-terminal domain-containing protein</fullName>
    </recommendedName>
</protein>
<organism evidence="3 4">
    <name type="scientific">Botryosphaeria dothidea</name>
    <dbReference type="NCBI Taxonomy" id="55169"/>
    <lineage>
        <taxon>Eukaryota</taxon>
        <taxon>Fungi</taxon>
        <taxon>Dikarya</taxon>
        <taxon>Ascomycota</taxon>
        <taxon>Pezizomycotina</taxon>
        <taxon>Dothideomycetes</taxon>
        <taxon>Dothideomycetes incertae sedis</taxon>
        <taxon>Botryosphaeriales</taxon>
        <taxon>Botryosphaeriaceae</taxon>
        <taxon>Botryosphaeria</taxon>
    </lineage>
</organism>
<dbReference type="Proteomes" id="UP000572817">
    <property type="component" value="Unassembled WGS sequence"/>
</dbReference>
<dbReference type="SUPFAM" id="SSF52540">
    <property type="entry name" value="P-loop containing nucleoside triphosphate hydrolases"/>
    <property type="match status" value="1"/>
</dbReference>
<dbReference type="PANTHER" id="PTHR10039">
    <property type="entry name" value="AMELOGENIN"/>
    <property type="match status" value="1"/>
</dbReference>
<feature type="domain" description="Nephrocystin 3-like N-terminal" evidence="2">
    <location>
        <begin position="20"/>
        <end position="182"/>
    </location>
</feature>
<gene>
    <name evidence="3" type="ORF">GTA08_BOTSDO09316</name>
</gene>
<evidence type="ECO:0000256" key="1">
    <source>
        <dbReference type="ARBA" id="ARBA00022737"/>
    </source>
</evidence>
<dbReference type="InterPro" id="IPR027417">
    <property type="entry name" value="P-loop_NTPase"/>
</dbReference>
<proteinExistence type="predicted"/>
<dbReference type="Gene3D" id="3.40.50.300">
    <property type="entry name" value="P-loop containing nucleotide triphosphate hydrolases"/>
    <property type="match status" value="1"/>
</dbReference>
<dbReference type="InterPro" id="IPR056884">
    <property type="entry name" value="NPHP3-like_N"/>
</dbReference>
<dbReference type="PANTHER" id="PTHR10039:SF16">
    <property type="entry name" value="GPI INOSITOL-DEACYLASE"/>
    <property type="match status" value="1"/>
</dbReference>